<dbReference type="RefSeq" id="WP_077965941.1">
    <property type="nucleotide sequence ID" value="NZ_CP045178.1"/>
</dbReference>
<dbReference type="SUPFAM" id="SSF51658">
    <property type="entry name" value="Xylose isomerase-like"/>
    <property type="match status" value="1"/>
</dbReference>
<proteinExistence type="predicted"/>
<dbReference type="GO" id="GO:0016853">
    <property type="term" value="F:isomerase activity"/>
    <property type="evidence" value="ECO:0007669"/>
    <property type="project" value="UniProtKB-KW"/>
</dbReference>
<dbReference type="STRING" id="83656.B1H18_06650"/>
<dbReference type="EMBL" id="MVFC01000003">
    <property type="protein sequence ID" value="OON81956.1"/>
    <property type="molecule type" value="Genomic_DNA"/>
</dbReference>
<comment type="caution">
    <text evidence="2">The sequence shown here is derived from an EMBL/GenBank/DDBJ whole genome shotgun (WGS) entry which is preliminary data.</text>
</comment>
<evidence type="ECO:0000313" key="3">
    <source>
        <dbReference type="Proteomes" id="UP000190539"/>
    </source>
</evidence>
<dbReference type="Pfam" id="PF01261">
    <property type="entry name" value="AP_endonuc_2"/>
    <property type="match status" value="1"/>
</dbReference>
<dbReference type="AlphaFoldDB" id="A0A1V4AEN6"/>
<name>A0A1V4AEN6_9ACTN</name>
<sequence length="389" mass="41935">MRFRHPDGSVLHLSYCTNVHPAENLEGVLAQLRDHCEPVRRRLGRDRLGIGLWLARNAAQALITDPAALRGLRGELDARGLEVVTLNGFPYEGFGADEVKYRVYKPDWTDPERLSHTTDLARLLAALLPDDIAEGSISTLPLAWRTGYDETADRSARAALATLAGRLDALEELTGKAIRIGLEPEPGCTVETTADAIGPLTALAGDRVGICVDTCHLATSFEEPAEALAALEAASVPVVKVQLSAALHAEQPHLADVRDALGAFAEPRFLHQTRTLTAAGLHGTDDLHEALTGPALPDTAPWRSHFHVPLHAPPAPPLTSTLSVLKEALAGLVGGPHPRTRHLEVETYTWQALPAELRPRNRTQLADGIAAELMLARDLLTDLGLKELP</sequence>
<dbReference type="OrthoDB" id="9785907at2"/>
<reference evidence="2 3" key="1">
    <citation type="submission" date="2017-02" db="EMBL/GenBank/DDBJ databases">
        <title>Draft Genome Sequence of Streptomyces tsukubaensis F601, a Producer of the immunosuppressant tacrolimus FK506.</title>
        <authorList>
            <person name="Zong G."/>
            <person name="Zhong C."/>
            <person name="Fu J."/>
            <person name="Qin R."/>
            <person name="Cao G."/>
        </authorList>
    </citation>
    <scope>NUCLEOTIDE SEQUENCE [LARGE SCALE GENOMIC DNA]</scope>
    <source>
        <strain evidence="2 3">F601</strain>
    </source>
</reference>
<protein>
    <submittedName>
        <fullName evidence="2">Xylose isomerase</fullName>
    </submittedName>
</protein>
<dbReference type="PROSITE" id="PS00730">
    <property type="entry name" value="AP_NUCLEASE_F2_2"/>
    <property type="match status" value="1"/>
</dbReference>
<dbReference type="InterPro" id="IPR018246">
    <property type="entry name" value="AP_endonuc_F2_Zn_BS"/>
</dbReference>
<dbReference type="NCBIfam" id="NF035939">
    <property type="entry name" value="TIM_EboE"/>
    <property type="match status" value="1"/>
</dbReference>
<keyword evidence="2" id="KW-0413">Isomerase</keyword>
<feature type="domain" description="Xylose isomerase-like TIM barrel" evidence="1">
    <location>
        <begin position="65"/>
        <end position="252"/>
    </location>
</feature>
<evidence type="ECO:0000259" key="1">
    <source>
        <dbReference type="Pfam" id="PF01261"/>
    </source>
</evidence>
<dbReference type="InterPro" id="IPR036237">
    <property type="entry name" value="Xyl_isomerase-like_sf"/>
</dbReference>
<dbReference type="Proteomes" id="UP000190539">
    <property type="component" value="Unassembled WGS sequence"/>
</dbReference>
<organism evidence="2 3">
    <name type="scientific">Streptomyces tsukubensis</name>
    <dbReference type="NCBI Taxonomy" id="83656"/>
    <lineage>
        <taxon>Bacteria</taxon>
        <taxon>Bacillati</taxon>
        <taxon>Actinomycetota</taxon>
        <taxon>Actinomycetes</taxon>
        <taxon>Kitasatosporales</taxon>
        <taxon>Streptomycetaceae</taxon>
        <taxon>Streptomyces</taxon>
    </lineage>
</organism>
<dbReference type="GO" id="GO:0008270">
    <property type="term" value="F:zinc ion binding"/>
    <property type="evidence" value="ECO:0007669"/>
    <property type="project" value="InterPro"/>
</dbReference>
<accession>A0A1V4AEN6</accession>
<gene>
    <name evidence="2" type="ORF">B1H18_06650</name>
</gene>
<dbReference type="InterPro" id="IPR013022">
    <property type="entry name" value="Xyl_isomerase-like_TIM-brl"/>
</dbReference>
<evidence type="ECO:0000313" key="2">
    <source>
        <dbReference type="EMBL" id="OON81956.1"/>
    </source>
</evidence>
<keyword evidence="3" id="KW-1185">Reference proteome</keyword>
<dbReference type="Gene3D" id="3.20.20.150">
    <property type="entry name" value="Divalent-metal-dependent TIM barrel enzymes"/>
    <property type="match status" value="1"/>
</dbReference>